<sequence length="514" mass="59469">MAGSSGRWRSSTVGLGLPVDLNTWNRVLLLACLVSVFVDPLFLFVAAVRAEEACVERRDRGLEVALSLLRSMADAFYIMHILIRFRFRFTTPYLLLHFCLDFLAALPLPQAFIWVAIPNIISGSNMSPWIHVAGFSMLFQYLLRLYLIFPLSDQIVKATGVLMKTAWAGAAYNLMLFMLASHVLGSCWYLLSIGRQVECWKKVCNLGHWDYYYYCQYEFFDCGTVGNPTRAAWFQVTNISNLCHPTATASFHFGIFSDSFSFHSSSSTFFNRYFYCFWWGLRNLSSLGQNLLTSDNVGEINFAIVIAIVGLVLFALLIGNMQTYLESTTLRVEQWRVRRQDTEQWMRHRQLPYELKQSVRKYEQFRWIATRGVDEEHILKALPMDLRRDIKRHLCLDLVRQVPLFDEMEETMLDAICERLRPRLWTSSTGLVREGDPVNEMVELPTGPLTKLQRLFKVLETNVCYREICQRNDSGEVSFDQLGQSNRLLTRETWDRLGQLIKGQVEGSILLEEF</sequence>
<dbReference type="AlphaFoldDB" id="A0A6J1CQW6"/>
<evidence type="ECO:0000256" key="2">
    <source>
        <dbReference type="ARBA" id="ARBA00010486"/>
    </source>
</evidence>
<dbReference type="Proteomes" id="UP000504603">
    <property type="component" value="Unplaced"/>
</dbReference>
<dbReference type="Gene3D" id="1.10.287.70">
    <property type="match status" value="1"/>
</dbReference>
<dbReference type="InterPro" id="IPR005821">
    <property type="entry name" value="Ion_trans_dom"/>
</dbReference>
<feature type="transmembrane region" description="Helical" evidence="10">
    <location>
        <begin position="300"/>
        <end position="318"/>
    </location>
</feature>
<evidence type="ECO:0000256" key="5">
    <source>
        <dbReference type="ARBA" id="ARBA00022989"/>
    </source>
</evidence>
<reference evidence="13" key="1">
    <citation type="submission" date="2025-08" db="UniProtKB">
        <authorList>
            <consortium name="RefSeq"/>
        </authorList>
    </citation>
    <scope>IDENTIFICATION</scope>
    <source>
        <strain evidence="13">OHB3-1</strain>
    </source>
</reference>
<feature type="transmembrane region" description="Helical" evidence="10">
    <location>
        <begin position="62"/>
        <end position="83"/>
    </location>
</feature>
<evidence type="ECO:0000256" key="4">
    <source>
        <dbReference type="ARBA" id="ARBA00022692"/>
    </source>
</evidence>
<feature type="transmembrane region" description="Helical" evidence="10">
    <location>
        <begin position="27"/>
        <end position="50"/>
    </location>
</feature>
<evidence type="ECO:0000256" key="8">
    <source>
        <dbReference type="ARBA" id="ARBA00023286"/>
    </source>
</evidence>
<dbReference type="Gene3D" id="1.10.287.630">
    <property type="entry name" value="Helix hairpin bin"/>
    <property type="match status" value="1"/>
</dbReference>
<evidence type="ECO:0000313" key="13">
    <source>
        <dbReference type="RefSeq" id="XP_022143964.1"/>
    </source>
</evidence>
<dbReference type="FunFam" id="1.10.287.630:FF:000003">
    <property type="entry name" value="Cyclic nucleotide-gated ion channel 1"/>
    <property type="match status" value="1"/>
</dbReference>
<keyword evidence="9" id="KW-0407">Ion channel</keyword>
<dbReference type="InterPro" id="IPR014710">
    <property type="entry name" value="RmlC-like_jellyroll"/>
</dbReference>
<dbReference type="Pfam" id="PF00520">
    <property type="entry name" value="Ion_trans"/>
    <property type="match status" value="1"/>
</dbReference>
<comment type="subcellular location">
    <subcellularLocation>
        <location evidence="1">Endomembrane system</location>
        <topology evidence="1">Multi-pass membrane protein</topology>
    </subcellularLocation>
</comment>
<gene>
    <name evidence="13" type="primary">LOC111013749</name>
</gene>
<feature type="domain" description="Ion transport" evidence="11">
    <location>
        <begin position="25"/>
        <end position="329"/>
    </location>
</feature>
<proteinExistence type="inferred from homology"/>
<keyword evidence="8" id="KW-1071">Ligand-gated ion channel</keyword>
<keyword evidence="4 10" id="KW-0812">Transmembrane</keyword>
<dbReference type="OrthoDB" id="421226at2759"/>
<evidence type="ECO:0000256" key="9">
    <source>
        <dbReference type="ARBA" id="ARBA00023303"/>
    </source>
</evidence>
<keyword evidence="7 10" id="KW-0472">Membrane</keyword>
<dbReference type="RefSeq" id="XP_022143964.1">
    <property type="nucleotide sequence ID" value="XM_022288272.1"/>
</dbReference>
<protein>
    <submittedName>
        <fullName evidence="13">Protein CNGC15b-like</fullName>
    </submittedName>
</protein>
<feature type="transmembrane region" description="Helical" evidence="10">
    <location>
        <begin position="129"/>
        <end position="149"/>
    </location>
</feature>
<evidence type="ECO:0000256" key="10">
    <source>
        <dbReference type="SAM" id="Phobius"/>
    </source>
</evidence>
<comment type="similarity">
    <text evidence="2">Belongs to the cyclic nucleotide-gated cation channel (TC 1.A.1.5) family.</text>
</comment>
<evidence type="ECO:0000256" key="6">
    <source>
        <dbReference type="ARBA" id="ARBA00023065"/>
    </source>
</evidence>
<evidence type="ECO:0000256" key="1">
    <source>
        <dbReference type="ARBA" id="ARBA00004127"/>
    </source>
</evidence>
<dbReference type="GO" id="GO:0005216">
    <property type="term" value="F:monoatomic ion channel activity"/>
    <property type="evidence" value="ECO:0007669"/>
    <property type="project" value="InterPro"/>
</dbReference>
<dbReference type="GeneID" id="111013749"/>
<dbReference type="PANTHER" id="PTHR45651">
    <property type="entry name" value="CYCLIC NUCLEOTIDE-GATED ION CHANNEL 15-RELATED-RELATED"/>
    <property type="match status" value="1"/>
</dbReference>
<accession>A0A6J1CQW6</accession>
<name>A0A6J1CQW6_MOMCH</name>
<organism evidence="12 13">
    <name type="scientific">Momordica charantia</name>
    <name type="common">Bitter gourd</name>
    <name type="synonym">Balsam pear</name>
    <dbReference type="NCBI Taxonomy" id="3673"/>
    <lineage>
        <taxon>Eukaryota</taxon>
        <taxon>Viridiplantae</taxon>
        <taxon>Streptophyta</taxon>
        <taxon>Embryophyta</taxon>
        <taxon>Tracheophyta</taxon>
        <taxon>Spermatophyta</taxon>
        <taxon>Magnoliopsida</taxon>
        <taxon>eudicotyledons</taxon>
        <taxon>Gunneridae</taxon>
        <taxon>Pentapetalae</taxon>
        <taxon>rosids</taxon>
        <taxon>fabids</taxon>
        <taxon>Cucurbitales</taxon>
        <taxon>Cucurbitaceae</taxon>
        <taxon>Momordiceae</taxon>
        <taxon>Momordica</taxon>
    </lineage>
</organism>
<keyword evidence="6" id="KW-0406">Ion transport</keyword>
<evidence type="ECO:0000313" key="12">
    <source>
        <dbReference type="Proteomes" id="UP000504603"/>
    </source>
</evidence>
<evidence type="ECO:0000256" key="7">
    <source>
        <dbReference type="ARBA" id="ARBA00023136"/>
    </source>
</evidence>
<feature type="transmembrane region" description="Helical" evidence="10">
    <location>
        <begin position="95"/>
        <end position="117"/>
    </location>
</feature>
<dbReference type="KEGG" id="mcha:111013749"/>
<dbReference type="GO" id="GO:0012505">
    <property type="term" value="C:endomembrane system"/>
    <property type="evidence" value="ECO:0007669"/>
    <property type="project" value="UniProtKB-SubCell"/>
</dbReference>
<evidence type="ECO:0000256" key="3">
    <source>
        <dbReference type="ARBA" id="ARBA00022448"/>
    </source>
</evidence>
<keyword evidence="5 10" id="KW-1133">Transmembrane helix</keyword>
<dbReference type="SUPFAM" id="SSF51206">
    <property type="entry name" value="cAMP-binding domain-like"/>
    <property type="match status" value="1"/>
</dbReference>
<dbReference type="SUPFAM" id="SSF81324">
    <property type="entry name" value="Voltage-gated potassium channels"/>
    <property type="match status" value="1"/>
</dbReference>
<feature type="transmembrane region" description="Helical" evidence="10">
    <location>
        <begin position="169"/>
        <end position="191"/>
    </location>
</feature>
<keyword evidence="12" id="KW-1185">Reference proteome</keyword>
<dbReference type="GO" id="GO:0016020">
    <property type="term" value="C:membrane"/>
    <property type="evidence" value="ECO:0007669"/>
    <property type="project" value="InterPro"/>
</dbReference>
<keyword evidence="3" id="KW-0813">Transport</keyword>
<dbReference type="PANTHER" id="PTHR45651:SF16">
    <property type="entry name" value="PROTEIN CNGC15A"/>
    <property type="match status" value="1"/>
</dbReference>
<dbReference type="InterPro" id="IPR018490">
    <property type="entry name" value="cNMP-bd_dom_sf"/>
</dbReference>
<evidence type="ECO:0000259" key="11">
    <source>
        <dbReference type="Pfam" id="PF00520"/>
    </source>
</evidence>
<dbReference type="Gene3D" id="2.60.120.10">
    <property type="entry name" value="Jelly Rolls"/>
    <property type="match status" value="1"/>
</dbReference>